<evidence type="ECO:0000256" key="2">
    <source>
        <dbReference type="ARBA" id="ARBA00008608"/>
    </source>
</evidence>
<dbReference type="NCBIfam" id="TIGR01735">
    <property type="entry name" value="FGAM_synt"/>
    <property type="match status" value="1"/>
</dbReference>
<dbReference type="GO" id="GO:0046872">
    <property type="term" value="F:metal ion binding"/>
    <property type="evidence" value="ECO:0007669"/>
    <property type="project" value="UniProtKB-KW"/>
</dbReference>
<dbReference type="FunFam" id="3.90.650.10:FF:000024">
    <property type="entry name" value="Phosphoribosylformylglycinamidine synthase"/>
    <property type="match status" value="1"/>
</dbReference>
<feature type="domain" description="PurM-like C-terminal" evidence="17">
    <location>
        <begin position="457"/>
        <end position="615"/>
    </location>
</feature>
<dbReference type="EC" id="6.3.5.3" evidence="3"/>
<dbReference type="GO" id="GO:0005524">
    <property type="term" value="F:ATP binding"/>
    <property type="evidence" value="ECO:0007669"/>
    <property type="project" value="UniProtKB-KW"/>
</dbReference>
<dbReference type="PROSITE" id="PS51273">
    <property type="entry name" value="GATASE_TYPE_1"/>
    <property type="match status" value="1"/>
</dbReference>
<feature type="region of interest" description="Disordered" evidence="16">
    <location>
        <begin position="330"/>
        <end position="358"/>
    </location>
</feature>
<evidence type="ECO:0000256" key="3">
    <source>
        <dbReference type="ARBA" id="ARBA00012747"/>
    </source>
</evidence>
<evidence type="ECO:0000256" key="16">
    <source>
        <dbReference type="SAM" id="MobiDB-lite"/>
    </source>
</evidence>
<evidence type="ECO:0000259" key="19">
    <source>
        <dbReference type="Pfam" id="PF18076"/>
    </source>
</evidence>
<evidence type="ECO:0000313" key="21">
    <source>
        <dbReference type="EMBL" id="TRM70400.1"/>
    </source>
</evidence>
<dbReference type="FunFam" id="3.30.1330.10:FF:000005">
    <property type="entry name" value="Phosphoribosylformylglycinamidine synthase"/>
    <property type="match status" value="1"/>
</dbReference>
<evidence type="ECO:0000259" key="18">
    <source>
        <dbReference type="Pfam" id="PF18072"/>
    </source>
</evidence>
<dbReference type="SUPFAM" id="SSF55326">
    <property type="entry name" value="PurM N-terminal domain-like"/>
    <property type="match status" value="2"/>
</dbReference>
<dbReference type="FunFam" id="3.90.650.10:FF:000005">
    <property type="entry name" value="Phosphoribosylformylglycinamidine synthase"/>
    <property type="match status" value="1"/>
</dbReference>
<comment type="caution">
    <text evidence="21">The sequence shown here is derived from an EMBL/GenBank/DDBJ whole genome shotgun (WGS) entry which is preliminary data.</text>
</comment>
<dbReference type="Gene3D" id="3.40.50.880">
    <property type="match status" value="1"/>
</dbReference>
<dbReference type="Pfam" id="PF13507">
    <property type="entry name" value="GATase_5"/>
    <property type="match status" value="1"/>
</dbReference>
<dbReference type="InterPro" id="IPR029062">
    <property type="entry name" value="Class_I_gatase-like"/>
</dbReference>
<dbReference type="Gene3D" id="1.10.8.750">
    <property type="entry name" value="Phosphoribosylformylglycinamidine synthase, linker domain"/>
    <property type="match status" value="1"/>
</dbReference>
<evidence type="ECO:0000259" key="17">
    <source>
        <dbReference type="Pfam" id="PF02769"/>
    </source>
</evidence>
<evidence type="ECO:0000256" key="8">
    <source>
        <dbReference type="ARBA" id="ARBA00022755"/>
    </source>
</evidence>
<evidence type="ECO:0000256" key="4">
    <source>
        <dbReference type="ARBA" id="ARBA00022490"/>
    </source>
</evidence>
<dbReference type="SUPFAM" id="SSF52317">
    <property type="entry name" value="Class I glutamine amidotransferase-like"/>
    <property type="match status" value="1"/>
</dbReference>
<dbReference type="Pfam" id="PF02769">
    <property type="entry name" value="AIRS_C"/>
    <property type="match status" value="2"/>
</dbReference>
<dbReference type="InterPro" id="IPR036676">
    <property type="entry name" value="PurM-like_C_sf"/>
</dbReference>
<dbReference type="Gene3D" id="3.90.650.10">
    <property type="entry name" value="PurM-like C-terminal domain"/>
    <property type="match status" value="2"/>
</dbReference>
<dbReference type="UniPathway" id="UPA00074">
    <property type="reaction ID" value="UER00128"/>
</dbReference>
<dbReference type="GO" id="GO:0005737">
    <property type="term" value="C:cytoplasm"/>
    <property type="evidence" value="ECO:0007669"/>
    <property type="project" value="TreeGrafter"/>
</dbReference>
<evidence type="ECO:0000256" key="11">
    <source>
        <dbReference type="ARBA" id="ARBA00022962"/>
    </source>
</evidence>
<dbReference type="FunFam" id="3.40.50.880:FF:000008">
    <property type="entry name" value="Phosphoribosylformylglycinamidine synthase"/>
    <property type="match status" value="1"/>
</dbReference>
<dbReference type="InterPro" id="IPR040707">
    <property type="entry name" value="FGAR-AT_N"/>
</dbReference>
<accession>A0A550D032</accession>
<gene>
    <name evidence="21" type="ORF">BD626DRAFT_423214</name>
</gene>
<dbReference type="InterPro" id="IPR041609">
    <property type="entry name" value="PurL_linker"/>
</dbReference>
<reference evidence="21 22" key="1">
    <citation type="journal article" date="2019" name="New Phytol.">
        <title>Comparative genomics reveals unique wood-decay strategies and fruiting body development in the Schizophyllaceae.</title>
        <authorList>
            <person name="Almasi E."/>
            <person name="Sahu N."/>
            <person name="Krizsan K."/>
            <person name="Balint B."/>
            <person name="Kovacs G.M."/>
            <person name="Kiss B."/>
            <person name="Cseklye J."/>
            <person name="Drula E."/>
            <person name="Henrissat B."/>
            <person name="Nagy I."/>
            <person name="Chovatia M."/>
            <person name="Adam C."/>
            <person name="LaButti K."/>
            <person name="Lipzen A."/>
            <person name="Riley R."/>
            <person name="Grigoriev I.V."/>
            <person name="Nagy L.G."/>
        </authorList>
    </citation>
    <scope>NUCLEOTIDE SEQUENCE [LARGE SCALE GENOMIC DNA]</scope>
    <source>
        <strain evidence="21 22">NL-1724</strain>
    </source>
</reference>
<feature type="domain" description="Phosphoribosylformylglycinamidine synthase N-terminal" evidence="19">
    <location>
        <begin position="53"/>
        <end position="166"/>
    </location>
</feature>
<dbReference type="InterPro" id="IPR036921">
    <property type="entry name" value="PurM-like_N_sf"/>
</dbReference>
<keyword evidence="4" id="KW-0963">Cytoplasm</keyword>
<evidence type="ECO:0000256" key="1">
    <source>
        <dbReference type="ARBA" id="ARBA00004920"/>
    </source>
</evidence>
<evidence type="ECO:0000256" key="14">
    <source>
        <dbReference type="ARBA" id="ARBA00052585"/>
    </source>
</evidence>
<keyword evidence="9" id="KW-0067">ATP-binding</keyword>
<keyword evidence="7" id="KW-0547">Nucleotide-binding</keyword>
<evidence type="ECO:0000259" key="20">
    <source>
        <dbReference type="Pfam" id="PF22689"/>
    </source>
</evidence>
<keyword evidence="8" id="KW-0658">Purine biosynthesis</keyword>
<organism evidence="21 22">
    <name type="scientific">Schizophyllum amplum</name>
    <dbReference type="NCBI Taxonomy" id="97359"/>
    <lineage>
        <taxon>Eukaryota</taxon>
        <taxon>Fungi</taxon>
        <taxon>Dikarya</taxon>
        <taxon>Basidiomycota</taxon>
        <taxon>Agaricomycotina</taxon>
        <taxon>Agaricomycetes</taxon>
        <taxon>Agaricomycetidae</taxon>
        <taxon>Agaricales</taxon>
        <taxon>Schizophyllaceae</taxon>
        <taxon>Schizophyllum</taxon>
    </lineage>
</organism>
<keyword evidence="10" id="KW-0460">Magnesium</keyword>
<keyword evidence="21" id="KW-0808">Transferase</keyword>
<keyword evidence="6" id="KW-0479">Metal-binding</keyword>
<evidence type="ECO:0000256" key="12">
    <source>
        <dbReference type="ARBA" id="ARBA00029823"/>
    </source>
</evidence>
<evidence type="ECO:0000313" key="22">
    <source>
        <dbReference type="Proteomes" id="UP000320762"/>
    </source>
</evidence>
<dbReference type="SMART" id="SM01211">
    <property type="entry name" value="GATase_5"/>
    <property type="match status" value="1"/>
</dbReference>
<comment type="catalytic activity">
    <reaction evidence="14">
        <text>N(2)-formyl-N(1)-(5-phospho-beta-D-ribosyl)glycinamide + L-glutamine + ATP + H2O = 2-formamido-N(1)-(5-O-phospho-beta-D-ribosyl)acetamidine + L-glutamate + ADP + phosphate + H(+)</text>
        <dbReference type="Rhea" id="RHEA:17129"/>
        <dbReference type="ChEBI" id="CHEBI:15377"/>
        <dbReference type="ChEBI" id="CHEBI:15378"/>
        <dbReference type="ChEBI" id="CHEBI:29985"/>
        <dbReference type="ChEBI" id="CHEBI:30616"/>
        <dbReference type="ChEBI" id="CHEBI:43474"/>
        <dbReference type="ChEBI" id="CHEBI:58359"/>
        <dbReference type="ChEBI" id="CHEBI:147286"/>
        <dbReference type="ChEBI" id="CHEBI:147287"/>
        <dbReference type="ChEBI" id="CHEBI:456216"/>
        <dbReference type="EC" id="6.3.5.3"/>
    </reaction>
</comment>
<dbReference type="InterPro" id="IPR010073">
    <property type="entry name" value="PurL_large"/>
</dbReference>
<evidence type="ECO:0000256" key="15">
    <source>
        <dbReference type="ARBA" id="ARBA00071729"/>
    </source>
</evidence>
<dbReference type="Pfam" id="PF22689">
    <property type="entry name" value="FGAR-AT_PurM_N-like"/>
    <property type="match status" value="1"/>
</dbReference>
<dbReference type="CDD" id="cd02203">
    <property type="entry name" value="PurL_repeat1"/>
    <property type="match status" value="1"/>
</dbReference>
<keyword evidence="5" id="KW-0436">Ligase</keyword>
<sequence length="1351" mass="141613">MLVLSGSSALTDAKRAVLLKSIQAACPAVTSVDAVWIHLVSCVSKEKETELSNVESAACRALNSLLSYGDDDQLEGTLDKFRKGADVVYVVPRPGSISPWSSKATDIARICGLGEHIDRLERGSVYVVTLSEGSLSADDLAKFTDHIHDRMTQIADLSIPDETLLFSHHEPRPLRTVELRTQSKDAARKTLDTANKELGLALAADEMDYLVDAYTTHVGHDPTDAELFMFAQVNSEHCRHKIFNASWTIDGVAKDLSLFQMIRNTEKVIGSAGTISAYSDNAAVLQGQAPVHHFRVASHDPAREPVWELAAEPEDSPILIKVETHNHPTAVSPYPGAATGSGGEIRDEGATGRGSEPKAGLAGFTVSNLLIPGFTQPWETDVGKPAHIASALDIMLEAPLGASAFNNEFGRPALAGYFRTFCEEVAPGDVRGYHKPIMVAGGYGTVRAQHAQKGRIQPGAAVVVLGGPGMLIGLGGGAASSQASGAGSAALDFASVQRDNAEMQRRCQQVIAACVAAGRANPIASIHDVGAGGLSNALPELVHDAGLGAVFEIRDVPVADSALSPMEIWCNESQERYVVALEPDGVAAFERIAARERCPYGLVGTATAAEDLVVTDRLLRQDVVRLPMSTLFGKPPKMSRTDTTLTPAFAPFDPTLAAHLPASSDLTARIELAAGRVLRLPSVASKSFLITIGDRSITGLVARDQMVGPWQIPVADVAVTRAAYAFAERAGEAMALGERTPVAVVSAPASARMAVGEALTNLAAAGVALPRVKLSANWMCAAGKAGEGAGLYAAVEAVGMGLCPALGVGIPVGKDSMSMAMRWAGGKGETKEVASPLSLIVTAFAPVGDVGGTWTPVLRKDVGETVLMLVDIAGGRQRLGGSALAQVFKQVGADPPDVDDAGVLKAFFEACQGVRREHPGLVLAYHDRSDGGLFTTLAEMSFAGRVGVDVTLDALGGDPVAALFNEELGAVFQVRAADAEQFASAFVASGVPKTSIHTLGKVDTASETFTLRLGGATVYTSTRAELQTIWSETSFHMQSLRDNPACAASEHALIADPTHRGIHYHLPFTPIPSPTAPPSQPRPRVAILREQGVNGHAEMAFAFSAAGFLAVDVHMSDLLAGRASLSGFRGLAAPGGFSYGDVLGAGRGWAASALRSPRARKELAGLLADPRAFALGVCNGCQFLSALREIVPGAEGWPAFRANASGRFEARVSVVEVDAGAAEKSVFLRGMGGARIPVAVAHGEGRAVFGGGGEQEGAAKALEAAGQVALRYVDSAGRPTTTYPLNPNGSPLGVTGVQTPDGRVLALMPHPERVTATSSNSWCPPEVAEQWEGAGPWFRMFQNARAWCEQN</sequence>
<dbReference type="GO" id="GO:0004642">
    <property type="term" value="F:phosphoribosylformylglycinamidine synthase activity"/>
    <property type="evidence" value="ECO:0007669"/>
    <property type="project" value="UniProtKB-EC"/>
</dbReference>
<dbReference type="GO" id="GO:0006189">
    <property type="term" value="P:'de novo' IMP biosynthetic process"/>
    <property type="evidence" value="ECO:0007669"/>
    <property type="project" value="UniProtKB-UniPathway"/>
</dbReference>
<protein>
    <recommendedName>
        <fullName evidence="15">Phosphoribosylformylglycinamidine synthase</fullName>
        <ecNumber evidence="3">6.3.5.3</ecNumber>
    </recommendedName>
    <alternativeName>
        <fullName evidence="13">Formylglycinamide ribonucleotide amidotransferase</fullName>
    </alternativeName>
    <alternativeName>
        <fullName evidence="12">Formylglycinamide ribotide amidotransferase</fullName>
    </alternativeName>
</protein>
<dbReference type="SUPFAM" id="SSF82697">
    <property type="entry name" value="PurS-like"/>
    <property type="match status" value="1"/>
</dbReference>
<comment type="pathway">
    <text evidence="1">Purine metabolism; IMP biosynthesis via de novo pathway; 5-amino-1-(5-phospho-D-ribosyl)imidazole from N(2)-formyl-N(1)-(5-phospho-D-ribosyl)glycinamide: step 1/2.</text>
</comment>
<dbReference type="Proteomes" id="UP000320762">
    <property type="component" value="Unassembled WGS sequence"/>
</dbReference>
<dbReference type="InterPro" id="IPR055181">
    <property type="entry name" value="FGAR-AT_PurM_N-like"/>
</dbReference>
<feature type="domain" description="Phosphoribosylformylglycinamidine synthase linker" evidence="18">
    <location>
        <begin position="191"/>
        <end position="241"/>
    </location>
</feature>
<dbReference type="NCBIfam" id="NF003672">
    <property type="entry name" value="PRK05297.1"/>
    <property type="match status" value="1"/>
</dbReference>
<dbReference type="STRING" id="97359.A0A550D032"/>
<evidence type="ECO:0000256" key="6">
    <source>
        <dbReference type="ARBA" id="ARBA00022723"/>
    </source>
</evidence>
<comment type="similarity">
    <text evidence="2">In the N-terminal section; belongs to the FGAMS family.</text>
</comment>
<evidence type="ECO:0000256" key="5">
    <source>
        <dbReference type="ARBA" id="ARBA00022598"/>
    </source>
</evidence>
<dbReference type="OrthoDB" id="6666987at2759"/>
<proteinExistence type="inferred from homology"/>
<dbReference type="CDD" id="cd02204">
    <property type="entry name" value="PurL_repeat2"/>
    <property type="match status" value="1"/>
</dbReference>
<evidence type="ECO:0000256" key="9">
    <source>
        <dbReference type="ARBA" id="ARBA00022840"/>
    </source>
</evidence>
<evidence type="ECO:0000256" key="7">
    <source>
        <dbReference type="ARBA" id="ARBA00022741"/>
    </source>
</evidence>
<dbReference type="HAMAP" id="MF_00419">
    <property type="entry name" value="PurL_1"/>
    <property type="match status" value="1"/>
</dbReference>
<evidence type="ECO:0000256" key="13">
    <source>
        <dbReference type="ARBA" id="ARBA00032632"/>
    </source>
</evidence>
<keyword evidence="22" id="KW-1185">Reference proteome</keyword>
<keyword evidence="11 21" id="KW-0315">Glutamine amidotransferase</keyword>
<dbReference type="Pfam" id="PF18072">
    <property type="entry name" value="FGAR-AT_linker"/>
    <property type="match status" value="1"/>
</dbReference>
<feature type="domain" description="PurM-like C-terminal" evidence="17">
    <location>
        <begin position="872"/>
        <end position="994"/>
    </location>
</feature>
<dbReference type="Gene3D" id="3.30.1330.10">
    <property type="entry name" value="PurM-like, N-terminal domain"/>
    <property type="match status" value="2"/>
</dbReference>
<feature type="domain" description="FGAR-AT PurM N-terminal-like" evidence="20">
    <location>
        <begin position="685"/>
        <end position="846"/>
    </location>
</feature>
<dbReference type="InterPro" id="IPR010918">
    <property type="entry name" value="PurM-like_C_dom"/>
</dbReference>
<evidence type="ECO:0000256" key="10">
    <source>
        <dbReference type="ARBA" id="ARBA00022842"/>
    </source>
</evidence>
<dbReference type="Pfam" id="PF18076">
    <property type="entry name" value="FGAR-AT_N"/>
    <property type="match status" value="1"/>
</dbReference>
<dbReference type="SUPFAM" id="SSF109736">
    <property type="entry name" value="FGAM synthase PurL, linker domain"/>
    <property type="match status" value="1"/>
</dbReference>
<dbReference type="SUPFAM" id="SSF56042">
    <property type="entry name" value="PurM C-terminal domain-like"/>
    <property type="match status" value="2"/>
</dbReference>
<dbReference type="InterPro" id="IPR036604">
    <property type="entry name" value="PurS-like_sf"/>
</dbReference>
<name>A0A550D032_9AGAR</name>
<dbReference type="PANTHER" id="PTHR10099:SF1">
    <property type="entry name" value="PHOSPHORIBOSYLFORMYLGLYCINAMIDINE SYNTHASE"/>
    <property type="match status" value="1"/>
</dbReference>
<dbReference type="PANTHER" id="PTHR10099">
    <property type="entry name" value="PHOSPHORIBOSYLFORMYLGLYCINAMIDINE SYNTHASE"/>
    <property type="match status" value="1"/>
</dbReference>
<dbReference type="CDD" id="cd01740">
    <property type="entry name" value="GATase1_FGAR_AT"/>
    <property type="match status" value="1"/>
</dbReference>
<dbReference type="EMBL" id="VDMD01000001">
    <property type="protein sequence ID" value="TRM70400.1"/>
    <property type="molecule type" value="Genomic_DNA"/>
</dbReference>
<dbReference type="GO" id="GO:0016740">
    <property type="term" value="F:transferase activity"/>
    <property type="evidence" value="ECO:0007669"/>
    <property type="project" value="UniProtKB-KW"/>
</dbReference>